<dbReference type="InterPro" id="IPR045114">
    <property type="entry name" value="Csn12-like"/>
</dbReference>
<evidence type="ECO:0000313" key="4">
    <source>
        <dbReference type="Proteomes" id="UP000281245"/>
    </source>
</evidence>
<dbReference type="SMART" id="SM00753">
    <property type="entry name" value="PAM"/>
    <property type="match status" value="1"/>
</dbReference>
<dbReference type="Proteomes" id="UP000282582">
    <property type="component" value="Unassembled WGS sequence"/>
</dbReference>
<feature type="compositionally biased region" description="Basic and acidic residues" evidence="1">
    <location>
        <begin position="492"/>
        <end position="507"/>
    </location>
</feature>
<dbReference type="PANTHER" id="PTHR12732:SF0">
    <property type="entry name" value="PCI DOMAIN-CONTAINING PROTEIN 2"/>
    <property type="match status" value="1"/>
</dbReference>
<dbReference type="PANTHER" id="PTHR12732">
    <property type="entry name" value="UNCHARACTERIZED PROTEASOME COMPONENT REGION PCI-CONTAINING"/>
    <property type="match status" value="1"/>
</dbReference>
<gene>
    <name evidence="3" type="ORF">D0868_12692</name>
    <name evidence="2" type="ORF">D0869_13023</name>
</gene>
<protein>
    <recommendedName>
        <fullName evidence="6">PCI domain-containing protein</fullName>
    </recommendedName>
</protein>
<name>A0A3M6XSZ9_HORWE</name>
<feature type="region of interest" description="Disordered" evidence="1">
    <location>
        <begin position="487"/>
        <end position="510"/>
    </location>
</feature>
<dbReference type="EMBL" id="QWIK01001580">
    <property type="protein sequence ID" value="RMX93718.1"/>
    <property type="molecule type" value="Genomic_DNA"/>
</dbReference>
<dbReference type="GO" id="GO:0003690">
    <property type="term" value="F:double-stranded DNA binding"/>
    <property type="evidence" value="ECO:0007669"/>
    <property type="project" value="InterPro"/>
</dbReference>
<evidence type="ECO:0000256" key="1">
    <source>
        <dbReference type="SAM" id="MobiDB-lite"/>
    </source>
</evidence>
<dbReference type="GO" id="GO:0003723">
    <property type="term" value="F:RNA binding"/>
    <property type="evidence" value="ECO:0007669"/>
    <property type="project" value="InterPro"/>
</dbReference>
<organism evidence="3 5">
    <name type="scientific">Hortaea werneckii</name>
    <name type="common">Black yeast</name>
    <name type="synonym">Cladosporium werneckii</name>
    <dbReference type="NCBI Taxonomy" id="91943"/>
    <lineage>
        <taxon>Eukaryota</taxon>
        <taxon>Fungi</taxon>
        <taxon>Dikarya</taxon>
        <taxon>Ascomycota</taxon>
        <taxon>Pezizomycotina</taxon>
        <taxon>Dothideomycetes</taxon>
        <taxon>Dothideomycetidae</taxon>
        <taxon>Mycosphaerellales</taxon>
        <taxon>Teratosphaeriaceae</taxon>
        <taxon>Hortaea</taxon>
    </lineage>
</organism>
<dbReference type="Proteomes" id="UP000281245">
    <property type="component" value="Unassembled WGS sequence"/>
</dbReference>
<evidence type="ECO:0000313" key="5">
    <source>
        <dbReference type="Proteomes" id="UP000282582"/>
    </source>
</evidence>
<reference evidence="4 5" key="1">
    <citation type="journal article" date="2018" name="BMC Genomics">
        <title>Genomic evidence for intraspecific hybridization in a clonal and extremely halotolerant yeast.</title>
        <authorList>
            <person name="Gostincar C."/>
            <person name="Stajich J.E."/>
            <person name="Zupancic J."/>
            <person name="Zalar P."/>
            <person name="Gunde-Cimerman N."/>
        </authorList>
    </citation>
    <scope>NUCLEOTIDE SEQUENCE [LARGE SCALE GENOMIC DNA]</scope>
    <source>
        <strain evidence="3 5">EXF-6654</strain>
        <strain evidence="2 4">EXF-6656</strain>
    </source>
</reference>
<proteinExistence type="predicted"/>
<dbReference type="OrthoDB" id="10252687at2759"/>
<accession>A0A3M6XSZ9</accession>
<evidence type="ECO:0000313" key="2">
    <source>
        <dbReference type="EMBL" id="RMX74015.1"/>
    </source>
</evidence>
<evidence type="ECO:0000313" key="3">
    <source>
        <dbReference type="EMBL" id="RMX93718.1"/>
    </source>
</evidence>
<evidence type="ECO:0008006" key="6">
    <source>
        <dbReference type="Google" id="ProtNLM"/>
    </source>
</evidence>
<sequence>MAAQEPIWRDFVTAQNQGNGYLLATTITPEPPAADPARLYNFQRWTNAYSVQTDLRYKLQYNPDLRLDKKEAGTWLEVFTAYYHFVGKLLAAEEAQNATKARDADWAAVYEGWKEVVSALYRGYNNTVLDAWTIPCLYVAGKYLRVFAIKADETAASQRDSGMAFGGGIEEDAFASAGQNDKLEDAARQINRLFALCLSDRAPIEDSRKWALYYMANLLFKTYFRLNSINLSKNILRSLQAGSAEMPPLTAFPRAHQVTFKYYSGVIAFLDEDYATAEQNLTAAYNTCQARASKNKELILTYLIPTQMLTSHRLPTSTLLQQSPHLDRLFTPITRAIRSASLHAFSQAMEAGEEDFVKRRIYLTLERGRDIILRNLFRRVFIAGGYETPKEGEAPTGQPMRRTRVPVKEFAAALMVSGAEVGDGEGGVDGDEVECLIANCIYKVRSPLLLLPRCFSTLFLLFCLSHHLATWTIARVMETTRSRSQISAPCSLDRRREREKEADEEKKGKKRQLIIYPLSRAS</sequence>
<dbReference type="EMBL" id="QWIJ01001647">
    <property type="protein sequence ID" value="RMX74015.1"/>
    <property type="molecule type" value="Genomic_DNA"/>
</dbReference>
<comment type="caution">
    <text evidence="3">The sequence shown here is derived from an EMBL/GenBank/DDBJ whole genome shotgun (WGS) entry which is preliminary data.</text>
</comment>
<dbReference type="VEuPathDB" id="FungiDB:BTJ68_01227"/>
<dbReference type="AlphaFoldDB" id="A0A3M6XSZ9"/>